<feature type="domain" description="Ice-binding protein C-terminal" evidence="2">
    <location>
        <begin position="246"/>
        <end position="268"/>
    </location>
</feature>
<comment type="caution">
    <text evidence="3">The sequence shown here is derived from an EMBL/GenBank/DDBJ whole genome shotgun (WGS) entry which is preliminary data.</text>
</comment>
<dbReference type="AlphaFoldDB" id="A0A840BSF7"/>
<keyword evidence="4" id="KW-1185">Reference proteome</keyword>
<dbReference type="NCBIfam" id="TIGR02595">
    <property type="entry name" value="PEP_CTERM"/>
    <property type="match status" value="1"/>
</dbReference>
<feature type="signal peptide" evidence="1">
    <location>
        <begin position="1"/>
        <end position="23"/>
    </location>
</feature>
<dbReference type="RefSeq" id="WP_183636581.1">
    <property type="nucleotide sequence ID" value="NZ_BAABLE010000009.1"/>
</dbReference>
<feature type="chain" id="PRO_5032477752" description="Ice-binding protein C-terminal domain-containing protein" evidence="1">
    <location>
        <begin position="24"/>
        <end position="269"/>
    </location>
</feature>
<organism evidence="3 4">
    <name type="scientific">Niveibacterium umoris</name>
    <dbReference type="NCBI Taxonomy" id="1193620"/>
    <lineage>
        <taxon>Bacteria</taxon>
        <taxon>Pseudomonadati</taxon>
        <taxon>Pseudomonadota</taxon>
        <taxon>Betaproteobacteria</taxon>
        <taxon>Rhodocyclales</taxon>
        <taxon>Rhodocyclaceae</taxon>
        <taxon>Niveibacterium</taxon>
    </lineage>
</organism>
<dbReference type="EMBL" id="JACIET010000002">
    <property type="protein sequence ID" value="MBB4014458.1"/>
    <property type="molecule type" value="Genomic_DNA"/>
</dbReference>
<dbReference type="Proteomes" id="UP000561045">
    <property type="component" value="Unassembled WGS sequence"/>
</dbReference>
<evidence type="ECO:0000313" key="4">
    <source>
        <dbReference type="Proteomes" id="UP000561045"/>
    </source>
</evidence>
<dbReference type="InterPro" id="IPR013424">
    <property type="entry name" value="Ice-binding_C"/>
</dbReference>
<accession>A0A840BSF7</accession>
<name>A0A840BSF7_9RHOO</name>
<proteinExistence type="predicted"/>
<gene>
    <name evidence="3" type="ORF">GGR36_003804</name>
</gene>
<evidence type="ECO:0000256" key="1">
    <source>
        <dbReference type="SAM" id="SignalP"/>
    </source>
</evidence>
<evidence type="ECO:0000313" key="3">
    <source>
        <dbReference type="EMBL" id="MBB4014458.1"/>
    </source>
</evidence>
<dbReference type="InterPro" id="IPR049672">
    <property type="entry name" value="Xrt_dep_XDP1"/>
</dbReference>
<reference evidence="3 4" key="1">
    <citation type="submission" date="2020-08" db="EMBL/GenBank/DDBJ databases">
        <title>Genomic Encyclopedia of Type Strains, Phase IV (KMG-IV): sequencing the most valuable type-strain genomes for metagenomic binning, comparative biology and taxonomic classification.</title>
        <authorList>
            <person name="Goeker M."/>
        </authorList>
    </citation>
    <scope>NUCLEOTIDE SEQUENCE [LARGE SCALE GENOMIC DNA]</scope>
    <source>
        <strain evidence="3 4">DSM 106739</strain>
    </source>
</reference>
<dbReference type="NCBIfam" id="NF041927">
    <property type="entry name" value="Xrt_dep_XDP1"/>
    <property type="match status" value="1"/>
</dbReference>
<keyword evidence="1" id="KW-0732">Signal</keyword>
<dbReference type="Pfam" id="PF07589">
    <property type="entry name" value="PEP-CTERM"/>
    <property type="match status" value="1"/>
</dbReference>
<sequence length="269" mass="27506">MTQTRKLVLLASLLLSASMPAAAAYSWAFDSGSGKCSVPNSTTSSCTVTSAGPTVTATMYSNTNGSGANSDLYTLETGYMGVYSGGIGEHNKDGCSSGSSCDVGDLYSSAPEHAIDNDQRYDSVLLNFGTSVKLNSLSIGWKGTDSDMTVLAYTGTGTCVATSTCSATLAGKKYSDLTNSGWSLIGHYADVALNAVTGINGGNVSSSYWLIGAFNPLVGGSTTGFDSFRNDAIKLKSIAADVPGKVPEPASLLLVGLGLAAAARFSRRA</sequence>
<evidence type="ECO:0000259" key="2">
    <source>
        <dbReference type="Pfam" id="PF07589"/>
    </source>
</evidence>
<protein>
    <recommendedName>
        <fullName evidence="2">Ice-binding protein C-terminal domain-containing protein</fullName>
    </recommendedName>
</protein>